<dbReference type="GO" id="GO:0005975">
    <property type="term" value="P:carbohydrate metabolic process"/>
    <property type="evidence" value="ECO:0007669"/>
    <property type="project" value="InterPro"/>
</dbReference>
<gene>
    <name evidence="1" type="ORF">WG66_7908</name>
</gene>
<dbReference type="GO" id="GO:0016787">
    <property type="term" value="F:hydrolase activity"/>
    <property type="evidence" value="ECO:0007669"/>
    <property type="project" value="UniProtKB-KW"/>
</dbReference>
<evidence type="ECO:0000313" key="1">
    <source>
        <dbReference type="EMBL" id="KTB39513.1"/>
    </source>
</evidence>
<dbReference type="SUPFAM" id="SSF48208">
    <property type="entry name" value="Six-hairpin glycosidases"/>
    <property type="match status" value="1"/>
</dbReference>
<dbReference type="EMBL" id="LATX01001672">
    <property type="protein sequence ID" value="KTB39513.1"/>
    <property type="molecule type" value="Genomic_DNA"/>
</dbReference>
<dbReference type="AlphaFoldDB" id="A0A0W0FT50"/>
<dbReference type="Pfam" id="PF03663">
    <property type="entry name" value="Glyco_hydro_76"/>
    <property type="match status" value="1"/>
</dbReference>
<dbReference type="InterPro" id="IPR053169">
    <property type="entry name" value="MUG_Protein"/>
</dbReference>
<dbReference type="Proteomes" id="UP000054988">
    <property type="component" value="Unassembled WGS sequence"/>
</dbReference>
<dbReference type="PANTHER" id="PTHR47791:SF2">
    <property type="entry name" value="ENDO MANNANASE, GH76 FAMILY (EUROFUNG)"/>
    <property type="match status" value="1"/>
</dbReference>
<reference evidence="1 2" key="1">
    <citation type="submission" date="2015-12" db="EMBL/GenBank/DDBJ databases">
        <title>Draft genome sequence of Moniliophthora roreri, the causal agent of frosty pod rot of cacao.</title>
        <authorList>
            <person name="Aime M.C."/>
            <person name="Diaz-Valderrama J.R."/>
            <person name="Kijpornyongpan T."/>
            <person name="Phillips-Mora W."/>
        </authorList>
    </citation>
    <scope>NUCLEOTIDE SEQUENCE [LARGE SCALE GENOMIC DNA]</scope>
    <source>
        <strain evidence="1 2">MCA 2952</strain>
    </source>
</reference>
<keyword evidence="1" id="KW-0378">Hydrolase</keyword>
<dbReference type="PANTHER" id="PTHR47791">
    <property type="entry name" value="MEIOTICALLY UP-REGULATED GENE 191 PROTEIN"/>
    <property type="match status" value="1"/>
</dbReference>
<protein>
    <submittedName>
        <fullName evidence="1">Putative glycoside hydrolase family 76 protein</fullName>
    </submittedName>
</protein>
<evidence type="ECO:0000313" key="2">
    <source>
        <dbReference type="Proteomes" id="UP000054988"/>
    </source>
</evidence>
<proteinExistence type="predicted"/>
<dbReference type="Gene3D" id="1.50.10.20">
    <property type="match status" value="1"/>
</dbReference>
<name>A0A0W0FT50_MONRR</name>
<dbReference type="InterPro" id="IPR008928">
    <property type="entry name" value="6-hairpin_glycosidase_sf"/>
</dbReference>
<dbReference type="eggNOG" id="ENOG502QTTU">
    <property type="taxonomic scope" value="Eukaryota"/>
</dbReference>
<organism evidence="1 2">
    <name type="scientific">Moniliophthora roreri</name>
    <name type="common">Frosty pod rot fungus</name>
    <name type="synonym">Monilia roreri</name>
    <dbReference type="NCBI Taxonomy" id="221103"/>
    <lineage>
        <taxon>Eukaryota</taxon>
        <taxon>Fungi</taxon>
        <taxon>Dikarya</taxon>
        <taxon>Basidiomycota</taxon>
        <taxon>Agaricomycotina</taxon>
        <taxon>Agaricomycetes</taxon>
        <taxon>Agaricomycetidae</taxon>
        <taxon>Agaricales</taxon>
        <taxon>Marasmiineae</taxon>
        <taxon>Marasmiaceae</taxon>
        <taxon>Moniliophthora</taxon>
    </lineage>
</organism>
<sequence length="327" mass="36050">MHSPEKYVDAAKTAAKHLQSEYFKDGTYGDQAVWISAVDTFYLGQLDAVAGTKDYANVINTVYKGNEDYLDNGKSYDDVQWVVMSYLLAGNQERAKHFYDIASEARDDTCGGGLWWSGKRDYKNSITNELYMATSAYMYEVTKDQKYLDNLKSIWQWVKQSGLRGSNGLFNDGLADCKNNGQTTWTYNQGVVLVGLGFLSKYAQDDSAVTDAFSIMDAAILQLTSDGALREPCEAPDQNNCNEDQSTFKGILTYYMSWFLRISGKDDNGKYANFVKTQADKVLANAQGSEGVFDNYWPVKDASAAVSNAATQGAALGALVGASQLNC</sequence>
<dbReference type="InterPro" id="IPR005198">
    <property type="entry name" value="Glyco_hydro_76"/>
</dbReference>
<accession>A0A0W0FT50</accession>
<comment type="caution">
    <text evidence="1">The sequence shown here is derived from an EMBL/GenBank/DDBJ whole genome shotgun (WGS) entry which is preliminary data.</text>
</comment>